<dbReference type="GO" id="GO:0009228">
    <property type="term" value="P:thiamine biosynthetic process"/>
    <property type="evidence" value="ECO:0007669"/>
    <property type="project" value="UniProtKB-KW"/>
</dbReference>
<evidence type="ECO:0000313" key="5">
    <source>
        <dbReference type="Proteomes" id="UP000310334"/>
    </source>
</evidence>
<accession>A0A4S4BVE1</accession>
<dbReference type="Pfam" id="PF02581">
    <property type="entry name" value="TMP-TENI"/>
    <property type="match status" value="1"/>
</dbReference>
<evidence type="ECO:0000313" key="4">
    <source>
        <dbReference type="EMBL" id="THF78964.1"/>
    </source>
</evidence>
<dbReference type="GO" id="GO:0004789">
    <property type="term" value="F:thiamine-phosphate diphosphorylase activity"/>
    <property type="evidence" value="ECO:0007669"/>
    <property type="project" value="TreeGrafter"/>
</dbReference>
<dbReference type="EMBL" id="SSNT01000010">
    <property type="protein sequence ID" value="THF78964.1"/>
    <property type="molecule type" value="Genomic_DNA"/>
</dbReference>
<comment type="pathway">
    <text evidence="1">Cofactor biosynthesis; thiamine diphosphate biosynthesis.</text>
</comment>
<dbReference type="GO" id="GO:0005737">
    <property type="term" value="C:cytoplasm"/>
    <property type="evidence" value="ECO:0007669"/>
    <property type="project" value="TreeGrafter"/>
</dbReference>
<evidence type="ECO:0000256" key="1">
    <source>
        <dbReference type="ARBA" id="ARBA00004948"/>
    </source>
</evidence>
<reference evidence="4 5" key="1">
    <citation type="submission" date="2019-04" db="EMBL/GenBank/DDBJ databases">
        <title>Bacillus sediminilitoris sp. nov., isolated from a tidal flat sediment on the East China Sea.</title>
        <authorList>
            <person name="Wei Y."/>
            <person name="Mao H."/>
            <person name="Fang J."/>
        </authorList>
    </citation>
    <scope>NUCLEOTIDE SEQUENCE [LARGE SCALE GENOMIC DNA]</scope>
    <source>
        <strain evidence="4 5">DSL-17</strain>
    </source>
</reference>
<keyword evidence="2" id="KW-0784">Thiamine biosynthesis</keyword>
<dbReference type="InterPro" id="IPR022998">
    <property type="entry name" value="ThiamineP_synth_TenI"/>
</dbReference>
<proteinExistence type="predicted"/>
<dbReference type="OrthoDB" id="9815348at2"/>
<dbReference type="InterPro" id="IPR013785">
    <property type="entry name" value="Aldolase_TIM"/>
</dbReference>
<dbReference type="SUPFAM" id="SSF51391">
    <property type="entry name" value="Thiamin phosphate synthase"/>
    <property type="match status" value="1"/>
</dbReference>
<evidence type="ECO:0000259" key="3">
    <source>
        <dbReference type="Pfam" id="PF02581"/>
    </source>
</evidence>
<dbReference type="PANTHER" id="PTHR20857">
    <property type="entry name" value="THIAMINE-PHOSPHATE PYROPHOSPHORYLASE"/>
    <property type="match status" value="1"/>
</dbReference>
<organism evidence="4 5">
    <name type="scientific">Metabacillus sediminilitoris</name>
    <dbReference type="NCBI Taxonomy" id="2567941"/>
    <lineage>
        <taxon>Bacteria</taxon>
        <taxon>Bacillati</taxon>
        <taxon>Bacillota</taxon>
        <taxon>Bacilli</taxon>
        <taxon>Bacillales</taxon>
        <taxon>Bacillaceae</taxon>
        <taxon>Metabacillus</taxon>
    </lineage>
</organism>
<keyword evidence="5" id="KW-1185">Reference proteome</keyword>
<gene>
    <name evidence="4" type="ORF">E6W99_14700</name>
</gene>
<dbReference type="AlphaFoldDB" id="A0A4S4BVE1"/>
<sequence>MKVRKVEIHVITDGKQTVEDVTARILMIHKQADFIHIREKSKPVSEILKIVAILIDGGVPRRKLVINDRLDVALLNQIPNVHLPGHSFPIERVREFEPALRIGRSVHSLEEAMECERAGADYVLFGHVFATESKAALLPRGVKQLADICQHIQIPVIAIGGIVPDTIPKLKGIKVSGVAVMSYVIGSEHPARAIQNIKASFA</sequence>
<evidence type="ECO:0000256" key="2">
    <source>
        <dbReference type="ARBA" id="ARBA00022977"/>
    </source>
</evidence>
<dbReference type="CDD" id="cd00564">
    <property type="entry name" value="TMP_TenI"/>
    <property type="match status" value="1"/>
</dbReference>
<dbReference type="Proteomes" id="UP000310334">
    <property type="component" value="Unassembled WGS sequence"/>
</dbReference>
<protein>
    <submittedName>
        <fullName evidence="4">Thiazole tautomerase TenI</fullName>
    </submittedName>
</protein>
<name>A0A4S4BVE1_9BACI</name>
<dbReference type="PANTHER" id="PTHR20857:SF22">
    <property type="entry name" value="THIAZOLE TAUTOMERASE"/>
    <property type="match status" value="1"/>
</dbReference>
<dbReference type="InterPro" id="IPR036206">
    <property type="entry name" value="ThiamineP_synth_sf"/>
</dbReference>
<dbReference type="Gene3D" id="3.20.20.70">
    <property type="entry name" value="Aldolase class I"/>
    <property type="match status" value="1"/>
</dbReference>
<feature type="domain" description="Thiamine phosphate synthase/TenI" evidence="3">
    <location>
        <begin position="10"/>
        <end position="183"/>
    </location>
</feature>
<comment type="caution">
    <text evidence="4">The sequence shown here is derived from an EMBL/GenBank/DDBJ whole genome shotgun (WGS) entry which is preliminary data.</text>
</comment>